<dbReference type="EMBL" id="CP021330">
    <property type="protein sequence ID" value="AVX03174.1"/>
    <property type="molecule type" value="Genomic_DNA"/>
</dbReference>
<feature type="transmembrane region" description="Helical" evidence="1">
    <location>
        <begin position="7"/>
        <end position="25"/>
    </location>
</feature>
<keyword evidence="1" id="KW-0472">Membrane</keyword>
<keyword evidence="3" id="KW-1185">Reference proteome</keyword>
<evidence type="ECO:0000256" key="1">
    <source>
        <dbReference type="SAM" id="Phobius"/>
    </source>
</evidence>
<reference evidence="2 3" key="1">
    <citation type="submission" date="2017-05" db="EMBL/GenBank/DDBJ databases">
        <title>Genome Analysis of Maritalea myrionectae HL2708#5.</title>
        <authorList>
            <consortium name="Cotde Inc.-PKNU"/>
            <person name="Jang D."/>
            <person name="Oh H.-M."/>
        </authorList>
    </citation>
    <scope>NUCLEOTIDE SEQUENCE [LARGE SCALE GENOMIC DNA]</scope>
    <source>
        <strain evidence="2 3">HL2708#5</strain>
    </source>
</reference>
<protein>
    <submittedName>
        <fullName evidence="2">Uncharacterized protein</fullName>
    </submittedName>
</protein>
<dbReference type="KEGG" id="mmyr:MXMO3_00630"/>
<evidence type="ECO:0000313" key="2">
    <source>
        <dbReference type="EMBL" id="AVX03174.1"/>
    </source>
</evidence>
<name>A0A2R4MB49_9HYPH</name>
<proteinExistence type="predicted"/>
<keyword evidence="1" id="KW-0812">Transmembrane</keyword>
<dbReference type="Proteomes" id="UP000258927">
    <property type="component" value="Chromosome"/>
</dbReference>
<organism evidence="2 3">
    <name type="scientific">Maritalea myrionectae</name>
    <dbReference type="NCBI Taxonomy" id="454601"/>
    <lineage>
        <taxon>Bacteria</taxon>
        <taxon>Pseudomonadati</taxon>
        <taxon>Pseudomonadota</taxon>
        <taxon>Alphaproteobacteria</taxon>
        <taxon>Hyphomicrobiales</taxon>
        <taxon>Devosiaceae</taxon>
        <taxon>Maritalea</taxon>
    </lineage>
</organism>
<gene>
    <name evidence="2" type="ORF">MXMO3_00630</name>
</gene>
<evidence type="ECO:0000313" key="3">
    <source>
        <dbReference type="Proteomes" id="UP000258927"/>
    </source>
</evidence>
<sequence length="30" mass="3411">MAQIVRLAQTIGLLLTLPFYYALYIEVSLP</sequence>
<keyword evidence="1" id="KW-1133">Transmembrane helix</keyword>
<accession>A0A2R4MB49</accession>
<dbReference type="AlphaFoldDB" id="A0A2R4MB49"/>